<dbReference type="InterPro" id="IPR045187">
    <property type="entry name" value="CcO_II"/>
</dbReference>
<dbReference type="GO" id="GO:0005743">
    <property type="term" value="C:mitochondrial inner membrane"/>
    <property type="evidence" value="ECO:0007669"/>
    <property type="project" value="UniProtKB-SubCell"/>
</dbReference>
<geneLocation type="mitochondrion" evidence="17"/>
<evidence type="ECO:0000256" key="5">
    <source>
        <dbReference type="ARBA" id="ARBA00022692"/>
    </source>
</evidence>
<dbReference type="EMBL" id="AF295546">
    <property type="protein sequence ID" value="AAG13722.1"/>
    <property type="molecule type" value="Genomic_DNA"/>
</dbReference>
<dbReference type="InterPro" id="IPR014222">
    <property type="entry name" value="Cyt_c_oxidase_su2"/>
</dbReference>
<dbReference type="SUPFAM" id="SSF49503">
    <property type="entry name" value="Cupredoxins"/>
    <property type="match status" value="1"/>
</dbReference>
<evidence type="ECO:0000256" key="2">
    <source>
        <dbReference type="ARBA" id="ARBA00007866"/>
    </source>
</evidence>
<proteinExistence type="inferred from homology"/>
<keyword evidence="13 17" id="KW-0496">Mitochondrion</keyword>
<comment type="catalytic activity">
    <reaction evidence="12">
        <text>4 Fe(II)-[cytochrome c] + O2 + 8 H(+)(in) = 4 Fe(III)-[cytochrome c] + 2 H2O + 4 H(+)(out)</text>
        <dbReference type="Rhea" id="RHEA:11436"/>
        <dbReference type="Rhea" id="RHEA-COMP:10350"/>
        <dbReference type="Rhea" id="RHEA-COMP:14399"/>
        <dbReference type="ChEBI" id="CHEBI:15377"/>
        <dbReference type="ChEBI" id="CHEBI:15378"/>
        <dbReference type="ChEBI" id="CHEBI:15379"/>
        <dbReference type="ChEBI" id="CHEBI:29033"/>
        <dbReference type="ChEBI" id="CHEBI:29034"/>
        <dbReference type="EC" id="7.1.1.9"/>
    </reaction>
    <physiologicalReaction direction="left-to-right" evidence="12">
        <dbReference type="Rhea" id="RHEA:11437"/>
    </physiologicalReaction>
</comment>
<reference evidence="17" key="1">
    <citation type="submission" date="2000-08" db="EMBL/GenBank/DDBJ databases">
        <title>Comparative analysis of mitochondrial genomes of the ancient jakobid protists.</title>
        <authorList>
            <person name="Burger G."/>
            <person name="O'Kelly C.J."/>
            <person name="Gray W.M."/>
        </authorList>
    </citation>
    <scope>NUCLEOTIDE SEQUENCE</scope>
    <source>
        <strain evidence="17">ATCC 50310</strain>
    </source>
</reference>
<keyword evidence="4 13" id="KW-0679">Respiratory chain</keyword>
<dbReference type="RefSeq" id="NP_066337.1">
    <property type="nucleotide sequence ID" value="NC_002553.1"/>
</dbReference>
<dbReference type="SUPFAM" id="SSF81464">
    <property type="entry name" value="Cytochrome c oxidase subunit II-like, transmembrane region"/>
    <property type="match status" value="1"/>
</dbReference>
<feature type="transmembrane region" description="Helical" evidence="14">
    <location>
        <begin position="102"/>
        <end position="124"/>
    </location>
</feature>
<keyword evidence="10 13" id="KW-0186">Copper</keyword>
<evidence type="ECO:0000256" key="9">
    <source>
        <dbReference type="ARBA" id="ARBA00022989"/>
    </source>
</evidence>
<keyword evidence="9 14" id="KW-1133">Transmembrane helix</keyword>
<evidence type="ECO:0000256" key="6">
    <source>
        <dbReference type="ARBA" id="ARBA00022723"/>
    </source>
</evidence>
<evidence type="ECO:0000259" key="15">
    <source>
        <dbReference type="PROSITE" id="PS50857"/>
    </source>
</evidence>
<gene>
    <name evidence="17" type="primary">cox2</name>
</gene>
<dbReference type="Gene3D" id="1.10.287.90">
    <property type="match status" value="1"/>
</dbReference>
<evidence type="ECO:0000256" key="10">
    <source>
        <dbReference type="ARBA" id="ARBA00023008"/>
    </source>
</evidence>
<feature type="transmembrane region" description="Helical" evidence="14">
    <location>
        <begin position="39"/>
        <end position="61"/>
    </location>
</feature>
<dbReference type="Gene3D" id="2.60.40.420">
    <property type="entry name" value="Cupredoxins - blue copper proteins"/>
    <property type="match status" value="1"/>
</dbReference>
<name>Q9G1P1_MALJA</name>
<dbReference type="InterPro" id="IPR008972">
    <property type="entry name" value="Cupredoxin"/>
</dbReference>
<evidence type="ECO:0000256" key="14">
    <source>
        <dbReference type="SAM" id="Phobius"/>
    </source>
</evidence>
<comment type="similarity">
    <text evidence="2 13">Belongs to the cytochrome c oxidase subunit 2 family.</text>
</comment>
<evidence type="ECO:0000259" key="16">
    <source>
        <dbReference type="PROSITE" id="PS50999"/>
    </source>
</evidence>
<dbReference type="PRINTS" id="PR01166">
    <property type="entry name" value="CYCOXIDASEII"/>
</dbReference>
<dbReference type="RefSeq" id="NP_066355.1">
    <property type="nucleotide sequence ID" value="NC_002553.1"/>
</dbReference>
<evidence type="ECO:0000256" key="4">
    <source>
        <dbReference type="ARBA" id="ARBA00022660"/>
    </source>
</evidence>
<dbReference type="PROSITE" id="PS50857">
    <property type="entry name" value="COX2_CUA"/>
    <property type="match status" value="1"/>
</dbReference>
<keyword evidence="11 13" id="KW-0472">Membrane</keyword>
<dbReference type="EMBL" id="AF295546">
    <property type="protein sequence ID" value="AAG13704.1"/>
    <property type="molecule type" value="Genomic_DNA"/>
</dbReference>
<keyword evidence="5 13" id="KW-0812">Transmembrane</keyword>
<evidence type="ECO:0000256" key="12">
    <source>
        <dbReference type="ARBA" id="ARBA00049512"/>
    </source>
</evidence>
<accession>Q9G1P1</accession>
<keyword evidence="7" id="KW-1278">Translocase</keyword>
<dbReference type="NCBIfam" id="TIGR02866">
    <property type="entry name" value="CoxB"/>
    <property type="match status" value="1"/>
</dbReference>
<dbReference type="GeneID" id="801275"/>
<keyword evidence="6 13" id="KW-0479">Metal-binding</keyword>
<evidence type="ECO:0000256" key="13">
    <source>
        <dbReference type="RuleBase" id="RU000457"/>
    </source>
</evidence>
<comment type="cofactor">
    <cofactor evidence="13">
        <name>Cu cation</name>
        <dbReference type="ChEBI" id="CHEBI:23378"/>
    </cofactor>
    <text evidence="13">Binds a copper A center.</text>
</comment>
<dbReference type="InterPro" id="IPR011759">
    <property type="entry name" value="Cyt_c_oxidase_su2_TM_dom"/>
</dbReference>
<dbReference type="GeneID" id="801251"/>
<dbReference type="GO" id="GO:0016491">
    <property type="term" value="F:oxidoreductase activity"/>
    <property type="evidence" value="ECO:0007669"/>
    <property type="project" value="UniProtKB-KW"/>
</dbReference>
<dbReference type="GO" id="GO:0042773">
    <property type="term" value="P:ATP synthesis coupled electron transport"/>
    <property type="evidence" value="ECO:0007669"/>
    <property type="project" value="TreeGrafter"/>
</dbReference>
<keyword evidence="3 13" id="KW-0813">Transport</keyword>
<keyword evidence="17" id="KW-0560">Oxidoreductase</keyword>
<dbReference type="InterPro" id="IPR034210">
    <property type="entry name" value="CcO_II_C"/>
</dbReference>
<comment type="function">
    <text evidence="13">Component of the cytochrome c oxidase, the last enzyme in the mitochondrial electron transport chain which drives oxidative phosphorylation. The respiratory chain contains 3 multisubunit complexes succinate dehydrogenase (complex II, CII), ubiquinol-cytochrome c oxidoreductase (cytochrome b-c1 complex, complex III, CIII) and cytochrome c oxidase (complex IV, CIV), that cooperate to transfer electrons derived from NADH and succinate to molecular oxygen, creating an electrochemical gradient over the inner membrane that drives transmembrane transport and the ATP synthase. Cytochrome c oxidase is the component of the respiratory chain that catalyzes the reduction of oxygen to water. Electrons originating from reduced cytochrome c in the intermembrane space (IMS) are transferred via the dinuclear copper A center (CU(A)) of subunit 2 and heme A of subunit 1 to the active site in subunit 1, a binuclear center (BNC) formed by heme A3 and copper B (CU(B)). The BNC reduces molecular oxygen to 2 water molecules using 4 electrons from cytochrome c in the IMS and 4 protons from the mitochondrial matrix.</text>
</comment>
<feature type="domain" description="Cytochrome oxidase subunit II transmembrane region profile" evidence="16">
    <location>
        <begin position="13"/>
        <end position="130"/>
    </location>
</feature>
<evidence type="ECO:0000256" key="1">
    <source>
        <dbReference type="ARBA" id="ARBA00004141"/>
    </source>
</evidence>
<dbReference type="PROSITE" id="PS50999">
    <property type="entry name" value="COX2_TM"/>
    <property type="match status" value="1"/>
</dbReference>
<comment type="subcellular location">
    <subcellularLocation>
        <location evidence="1">Membrane</location>
        <topology evidence="1">Multi-pass membrane protein</topology>
    </subcellularLocation>
    <subcellularLocation>
        <location evidence="13">Mitochondrion inner membrane</location>
        <topology evidence="13">Multi-pass membrane protein</topology>
    </subcellularLocation>
</comment>
<dbReference type="GO" id="GO:0004129">
    <property type="term" value="F:cytochrome-c oxidase activity"/>
    <property type="evidence" value="ECO:0007669"/>
    <property type="project" value="UniProtKB-EC"/>
</dbReference>
<keyword evidence="13" id="KW-0999">Mitochondrion inner membrane</keyword>
<dbReference type="InterPro" id="IPR002429">
    <property type="entry name" value="CcO_II-like_C"/>
</dbReference>
<dbReference type="InterPro" id="IPR036257">
    <property type="entry name" value="Cyt_c_oxidase_su2_TM_sf"/>
</dbReference>
<evidence type="ECO:0000256" key="11">
    <source>
        <dbReference type="ARBA" id="ARBA00023136"/>
    </source>
</evidence>
<evidence type="ECO:0000313" key="17">
    <source>
        <dbReference type="EMBL" id="AAG13722.1"/>
    </source>
</evidence>
<dbReference type="AlphaFoldDB" id="Q9G1P1"/>
<evidence type="ECO:0000256" key="8">
    <source>
        <dbReference type="ARBA" id="ARBA00022982"/>
    </source>
</evidence>
<feature type="domain" description="Cytochrome oxidase subunit II copper A binding" evidence="15">
    <location>
        <begin position="131"/>
        <end position="269"/>
    </location>
</feature>
<dbReference type="CDD" id="cd13912">
    <property type="entry name" value="CcO_II_C"/>
    <property type="match status" value="1"/>
</dbReference>
<dbReference type="FunFam" id="2.60.40.420:FF:000001">
    <property type="entry name" value="Cytochrome c oxidase subunit 2"/>
    <property type="match status" value="1"/>
</dbReference>
<dbReference type="Pfam" id="PF02790">
    <property type="entry name" value="COX2_TM"/>
    <property type="match status" value="2"/>
</dbReference>
<dbReference type="PANTHER" id="PTHR22888:SF9">
    <property type="entry name" value="CYTOCHROME C OXIDASE SUBUNIT 2"/>
    <property type="match status" value="1"/>
</dbReference>
<evidence type="ECO:0000256" key="3">
    <source>
        <dbReference type="ARBA" id="ARBA00022448"/>
    </source>
</evidence>
<dbReference type="GO" id="GO:0005507">
    <property type="term" value="F:copper ion binding"/>
    <property type="evidence" value="ECO:0007669"/>
    <property type="project" value="InterPro"/>
</dbReference>
<keyword evidence="8 13" id="KW-0249">Electron transport</keyword>
<organism evidence="17">
    <name type="scientific">Malawimonas jakobiformis</name>
    <name type="common">Flagellated protozoan</name>
    <dbReference type="NCBI Taxonomy" id="136089"/>
    <lineage>
        <taxon>Eukaryota</taxon>
        <taxon>Malawimonadida</taxon>
        <taxon>Malawimonadidae</taxon>
        <taxon>Malawimonas</taxon>
    </lineage>
</organism>
<dbReference type="PANTHER" id="PTHR22888">
    <property type="entry name" value="CYTOCHROME C OXIDASE, SUBUNIT II"/>
    <property type="match status" value="1"/>
</dbReference>
<dbReference type="Pfam" id="PF00116">
    <property type="entry name" value="COX2"/>
    <property type="match status" value="1"/>
</dbReference>
<sequence length="273" mass="31374">MLNIFLNITNTDAALPNQLGFQDPATPIFAGIIDLHNEVSFYLIVVLTTVTWVIIRILWLFSGKTSKLSSSWFYWTPKLYNGKQPRLFLKPKKYTHNTTLEIVWTITPAIILLLIAIPSFALLYSMDELIDPAMTIKAIGHQWYWTYEYSDYNVDGKDSLIIDSYMLPEDSLNNGQLRLLDVDNRIKVPVNTHIRLITTSTDVIHSWTIPSFGVKIDAIPGRLNQVSMFIQREGVYYGQRSEICGVNHGFMPIVVEVVSLDEYINWINNHFNK</sequence>
<protein>
    <recommendedName>
        <fullName evidence="13">Cytochrome c oxidase subunit 2</fullName>
    </recommendedName>
</protein>
<evidence type="ECO:0000256" key="7">
    <source>
        <dbReference type="ARBA" id="ARBA00022967"/>
    </source>
</evidence>